<dbReference type="PANTHER" id="PTHR43712:SF2">
    <property type="entry name" value="O-METHYLTRANSFERASE CICE"/>
    <property type="match status" value="1"/>
</dbReference>
<evidence type="ECO:0000256" key="3">
    <source>
        <dbReference type="ARBA" id="ARBA00022691"/>
    </source>
</evidence>
<dbReference type="InterPro" id="IPR001077">
    <property type="entry name" value="COMT_C"/>
</dbReference>
<dbReference type="GO" id="GO:0032259">
    <property type="term" value="P:methylation"/>
    <property type="evidence" value="ECO:0007669"/>
    <property type="project" value="UniProtKB-KW"/>
</dbReference>
<dbReference type="AlphaFoldDB" id="A0A1H3DPV7"/>
<protein>
    <submittedName>
        <fullName evidence="5">O-methyltransferase</fullName>
    </submittedName>
</protein>
<keyword evidence="1 5" id="KW-0489">Methyltransferase</keyword>
<reference evidence="6" key="1">
    <citation type="submission" date="2016-10" db="EMBL/GenBank/DDBJ databases">
        <authorList>
            <person name="Varghese N."/>
            <person name="Submissions S."/>
        </authorList>
    </citation>
    <scope>NUCLEOTIDE SEQUENCE [LARGE SCALE GENOMIC DNA]</scope>
    <source>
        <strain evidence="6">DSM 45422</strain>
    </source>
</reference>
<dbReference type="Gene3D" id="3.40.50.150">
    <property type="entry name" value="Vaccinia Virus protein VP39"/>
    <property type="match status" value="1"/>
</dbReference>
<feature type="domain" description="O-methyltransferase C-terminal" evidence="4">
    <location>
        <begin position="10"/>
        <end position="220"/>
    </location>
</feature>
<evidence type="ECO:0000313" key="5">
    <source>
        <dbReference type="EMBL" id="SDX68445.1"/>
    </source>
</evidence>
<proteinExistence type="predicted"/>
<keyword evidence="6" id="KW-1185">Reference proteome</keyword>
<accession>A0A1H3DPV7</accession>
<dbReference type="PROSITE" id="PS51683">
    <property type="entry name" value="SAM_OMT_II"/>
    <property type="match status" value="1"/>
</dbReference>
<evidence type="ECO:0000313" key="6">
    <source>
        <dbReference type="Proteomes" id="UP000198921"/>
    </source>
</evidence>
<keyword evidence="2 5" id="KW-0808">Transferase</keyword>
<dbReference type="InterPro" id="IPR029063">
    <property type="entry name" value="SAM-dependent_MTases_sf"/>
</dbReference>
<keyword evidence="3" id="KW-0949">S-adenosyl-L-methionine</keyword>
<dbReference type="GO" id="GO:0008171">
    <property type="term" value="F:O-methyltransferase activity"/>
    <property type="evidence" value="ECO:0007669"/>
    <property type="project" value="InterPro"/>
</dbReference>
<evidence type="ECO:0000256" key="1">
    <source>
        <dbReference type="ARBA" id="ARBA00022603"/>
    </source>
</evidence>
<dbReference type="STRING" id="1137993.SAMN05660209_01077"/>
<dbReference type="PANTHER" id="PTHR43712">
    <property type="entry name" value="PUTATIVE (AFU_ORTHOLOGUE AFUA_4G14580)-RELATED"/>
    <property type="match status" value="1"/>
</dbReference>
<gene>
    <name evidence="5" type="ORF">SAMN05660209_01077</name>
</gene>
<dbReference type="Proteomes" id="UP000198921">
    <property type="component" value="Unassembled WGS sequence"/>
</dbReference>
<evidence type="ECO:0000256" key="2">
    <source>
        <dbReference type="ARBA" id="ARBA00022679"/>
    </source>
</evidence>
<evidence type="ECO:0000259" key="4">
    <source>
        <dbReference type="Pfam" id="PF00891"/>
    </source>
</evidence>
<dbReference type="Pfam" id="PF00891">
    <property type="entry name" value="Methyltransf_2"/>
    <property type="match status" value="1"/>
</dbReference>
<sequence length="238" mass="25866">MANARLYGLWGHLTEALRTGEPQNETKHGGAPLFEQLCADPERLKQFAAGMTGTSRAVNLEIAKRFPWADVATFADVGTAQGDAAVQIALAHPHLTGYGFDLPALAPVFEDYAHQNQVNERLTFVPGDFFTDTLPTVDVLVMGHILHDWNLEEKRSLLAKAYDALPAGGSLIVYEAMIDDDRSSNAVGLLMSLTMLLGTPGGFDFTPSECMGWMREAGFRDARVEQLTGPNSMVVAVK</sequence>
<organism evidence="5 6">
    <name type="scientific">Geodermatophilus africanus</name>
    <dbReference type="NCBI Taxonomy" id="1137993"/>
    <lineage>
        <taxon>Bacteria</taxon>
        <taxon>Bacillati</taxon>
        <taxon>Actinomycetota</taxon>
        <taxon>Actinomycetes</taxon>
        <taxon>Geodermatophilales</taxon>
        <taxon>Geodermatophilaceae</taxon>
        <taxon>Geodermatophilus</taxon>
    </lineage>
</organism>
<dbReference type="SUPFAM" id="SSF53335">
    <property type="entry name" value="S-adenosyl-L-methionine-dependent methyltransferases"/>
    <property type="match status" value="1"/>
</dbReference>
<dbReference type="InterPro" id="IPR016461">
    <property type="entry name" value="COMT-like"/>
</dbReference>
<dbReference type="EMBL" id="FNOT01000002">
    <property type="protein sequence ID" value="SDX68445.1"/>
    <property type="molecule type" value="Genomic_DNA"/>
</dbReference>
<name>A0A1H3DPV7_9ACTN</name>